<gene>
    <name evidence="2" type="ORF">LG368_00645</name>
</gene>
<accession>A0A9X1LDY3</accession>
<protein>
    <submittedName>
        <fullName evidence="2">Uncharacterized protein</fullName>
    </submittedName>
</protein>
<comment type="caution">
    <text evidence="2">The sequence shown here is derived from an EMBL/GenBank/DDBJ whole genome shotgun (WGS) entry which is preliminary data.</text>
</comment>
<dbReference type="RefSeq" id="WP_226752804.1">
    <property type="nucleotide sequence ID" value="NZ_JAJATW010000001.1"/>
</dbReference>
<evidence type="ECO:0000313" key="2">
    <source>
        <dbReference type="EMBL" id="MCB5160421.1"/>
    </source>
</evidence>
<keyword evidence="3" id="KW-1185">Reference proteome</keyword>
<proteinExistence type="predicted"/>
<dbReference type="AlphaFoldDB" id="A0A9X1LDY3"/>
<evidence type="ECO:0000256" key="1">
    <source>
        <dbReference type="SAM" id="Phobius"/>
    </source>
</evidence>
<keyword evidence="1" id="KW-1133">Transmembrane helix</keyword>
<dbReference type="EMBL" id="JAJATW010000001">
    <property type="protein sequence ID" value="MCB5160421.1"/>
    <property type="molecule type" value="Genomic_DNA"/>
</dbReference>
<dbReference type="Proteomes" id="UP001139095">
    <property type="component" value="Unassembled WGS sequence"/>
</dbReference>
<feature type="transmembrane region" description="Helical" evidence="1">
    <location>
        <begin position="20"/>
        <end position="48"/>
    </location>
</feature>
<sequence>MDNSVNVGSDVLANRINAFVGLTLALSSLGFSPVAVVLLAGGITFALAKLPKG</sequence>
<keyword evidence="1" id="KW-0472">Membrane</keyword>
<keyword evidence="1" id="KW-0812">Transmembrane</keyword>
<name>A0A9X1LDY3_9GAMM</name>
<organism evidence="2 3">
    <name type="scientific">Marinomonas algarum</name>
    <dbReference type="NCBI Taxonomy" id="2883105"/>
    <lineage>
        <taxon>Bacteria</taxon>
        <taxon>Pseudomonadati</taxon>
        <taxon>Pseudomonadota</taxon>
        <taxon>Gammaproteobacteria</taxon>
        <taxon>Oceanospirillales</taxon>
        <taxon>Oceanospirillaceae</taxon>
        <taxon>Marinomonas</taxon>
    </lineage>
</organism>
<reference evidence="2" key="1">
    <citation type="submission" date="2021-10" db="EMBL/GenBank/DDBJ databases">
        <title>Marinomonas pontica sp. nov., isolated from the Black Sea.</title>
        <authorList>
            <person name="Zhao L.-H."/>
            <person name="Xue J.-H."/>
        </authorList>
    </citation>
    <scope>NUCLEOTIDE SEQUENCE</scope>
    <source>
        <strain evidence="2">E8</strain>
    </source>
</reference>
<evidence type="ECO:0000313" key="3">
    <source>
        <dbReference type="Proteomes" id="UP001139095"/>
    </source>
</evidence>